<dbReference type="AlphaFoldDB" id="A0A1R1Y5F9"/>
<name>A0A1R1Y5F9_9FUNG</name>
<gene>
    <name evidence="1" type="ORF">AYI70_g3060</name>
</gene>
<organism evidence="1 2">
    <name type="scientific">Smittium culicis</name>
    <dbReference type="NCBI Taxonomy" id="133412"/>
    <lineage>
        <taxon>Eukaryota</taxon>
        <taxon>Fungi</taxon>
        <taxon>Fungi incertae sedis</taxon>
        <taxon>Zoopagomycota</taxon>
        <taxon>Kickxellomycotina</taxon>
        <taxon>Harpellomycetes</taxon>
        <taxon>Harpellales</taxon>
        <taxon>Legeriomycetaceae</taxon>
        <taxon>Smittium</taxon>
    </lineage>
</organism>
<evidence type="ECO:0000313" key="2">
    <source>
        <dbReference type="Proteomes" id="UP000187283"/>
    </source>
</evidence>
<comment type="caution">
    <text evidence="1">The sequence shown here is derived from an EMBL/GenBank/DDBJ whole genome shotgun (WGS) entry which is preliminary data.</text>
</comment>
<dbReference type="EMBL" id="LSSN01000832">
    <property type="protein sequence ID" value="OMJ22128.1"/>
    <property type="molecule type" value="Genomic_DNA"/>
</dbReference>
<keyword evidence="2" id="KW-1185">Reference proteome</keyword>
<sequence>MMPQSYLLLDQIDDERSHVTQGVLNLVIVSPKEKSAGRTIEKPCQIAPHTNPTLFPVLAYSVYKENVANKLCPTPHTHNSKWVVN</sequence>
<accession>A0A1R1Y5F9</accession>
<dbReference type="Proteomes" id="UP000187283">
    <property type="component" value="Unassembled WGS sequence"/>
</dbReference>
<reference evidence="1 2" key="1">
    <citation type="submission" date="2017-01" db="EMBL/GenBank/DDBJ databases">
        <authorList>
            <person name="Mah S.A."/>
            <person name="Swanson W.J."/>
            <person name="Moy G.W."/>
            <person name="Vacquier V.D."/>
        </authorList>
    </citation>
    <scope>NUCLEOTIDE SEQUENCE [LARGE SCALE GENOMIC DNA]</scope>
    <source>
        <strain evidence="1 2">GSMNP</strain>
    </source>
</reference>
<protein>
    <submittedName>
        <fullName evidence="1">Uncharacterized protein</fullName>
    </submittedName>
</protein>
<proteinExistence type="predicted"/>
<evidence type="ECO:0000313" key="1">
    <source>
        <dbReference type="EMBL" id="OMJ22128.1"/>
    </source>
</evidence>